<reference evidence="2 3" key="1">
    <citation type="journal article" date="2011" name="Proc. Natl. Acad. Sci. U.S.A.">
        <title>Niche of harmful alga Aureococcus anophagefferens revealed through ecogenomics.</title>
        <authorList>
            <person name="Gobler C.J."/>
            <person name="Berry D.L."/>
            <person name="Dyhrman S.T."/>
            <person name="Wilhelm S.W."/>
            <person name="Salamov A."/>
            <person name="Lobanov A.V."/>
            <person name="Zhang Y."/>
            <person name="Collier J.L."/>
            <person name="Wurch L.L."/>
            <person name="Kustka A.B."/>
            <person name="Dill B.D."/>
            <person name="Shah M."/>
            <person name="VerBerkmoes N.C."/>
            <person name="Kuo A."/>
            <person name="Terry A."/>
            <person name="Pangilinan J."/>
            <person name="Lindquist E.A."/>
            <person name="Lucas S."/>
            <person name="Paulsen I.T."/>
            <person name="Hattenrath-Lehmann T.K."/>
            <person name="Talmage S.C."/>
            <person name="Walker E.A."/>
            <person name="Koch F."/>
            <person name="Burson A.M."/>
            <person name="Marcoval M.A."/>
            <person name="Tang Y.Z."/>
            <person name="Lecleir G.R."/>
            <person name="Coyne K.J."/>
            <person name="Berg G.M."/>
            <person name="Bertrand E.M."/>
            <person name="Saito M.A."/>
            <person name="Gladyshev V.N."/>
            <person name="Grigoriev I.V."/>
        </authorList>
    </citation>
    <scope>NUCLEOTIDE SEQUENCE [LARGE SCALE GENOMIC DNA]</scope>
    <source>
        <strain evidence="3">CCMP 1984</strain>
    </source>
</reference>
<dbReference type="GO" id="GO:0005524">
    <property type="term" value="F:ATP binding"/>
    <property type="evidence" value="ECO:0007669"/>
    <property type="project" value="InterPro"/>
</dbReference>
<dbReference type="GeneID" id="20218057"/>
<accession>F0YIS0</accession>
<feature type="non-terminal residue" evidence="2">
    <location>
        <position position="1"/>
    </location>
</feature>
<dbReference type="Pfam" id="PF12774">
    <property type="entry name" value="AAA_6"/>
    <property type="match status" value="1"/>
</dbReference>
<evidence type="ECO:0000313" key="2">
    <source>
        <dbReference type="EMBL" id="EGB05008.1"/>
    </source>
</evidence>
<dbReference type="OMA" id="PICTSHT"/>
<dbReference type="Gene3D" id="3.40.50.300">
    <property type="entry name" value="P-loop containing nucleotide triphosphate hydrolases"/>
    <property type="match status" value="2"/>
</dbReference>
<dbReference type="OrthoDB" id="5593012at2759"/>
<dbReference type="Gene3D" id="1.10.8.710">
    <property type="match status" value="1"/>
</dbReference>
<keyword evidence="3" id="KW-1185">Reference proteome</keyword>
<dbReference type="GO" id="GO:0030286">
    <property type="term" value="C:dynein complex"/>
    <property type="evidence" value="ECO:0007669"/>
    <property type="project" value="InterPro"/>
</dbReference>
<dbReference type="AlphaFoldDB" id="F0YIS0"/>
<organism evidence="3">
    <name type="scientific">Aureococcus anophagefferens</name>
    <name type="common">Harmful bloom alga</name>
    <dbReference type="NCBI Taxonomy" id="44056"/>
    <lineage>
        <taxon>Eukaryota</taxon>
        <taxon>Sar</taxon>
        <taxon>Stramenopiles</taxon>
        <taxon>Ochrophyta</taxon>
        <taxon>Pelagophyceae</taxon>
        <taxon>Pelagomonadales</taxon>
        <taxon>Pelagomonadaceae</taxon>
        <taxon>Aureococcus</taxon>
    </lineage>
</organism>
<dbReference type="KEGG" id="aaf:AURANDRAFT_11362"/>
<dbReference type="Proteomes" id="UP000002729">
    <property type="component" value="Unassembled WGS sequence"/>
</dbReference>
<proteinExistence type="predicted"/>
<dbReference type="InterPro" id="IPR035699">
    <property type="entry name" value="AAA_6"/>
</dbReference>
<dbReference type="InterPro" id="IPR027417">
    <property type="entry name" value="P-loop_NTPase"/>
</dbReference>
<dbReference type="eggNOG" id="KOG3595">
    <property type="taxonomic scope" value="Eukaryota"/>
</dbReference>
<gene>
    <name evidence="2" type="ORF">AURANDRAFT_11362</name>
</gene>
<protein>
    <recommendedName>
        <fullName evidence="1">Dynein heavy chain hydrolytic ATP-binding dynein motor region domain-containing protein</fullName>
    </recommendedName>
</protein>
<feature type="domain" description="Dynein heavy chain hydrolytic ATP-binding dynein motor region" evidence="1">
    <location>
        <begin position="1"/>
        <end position="326"/>
    </location>
</feature>
<evidence type="ECO:0000313" key="3">
    <source>
        <dbReference type="Proteomes" id="UP000002729"/>
    </source>
</evidence>
<dbReference type="PANTHER" id="PTHR45703">
    <property type="entry name" value="DYNEIN HEAVY CHAIN"/>
    <property type="match status" value="1"/>
</dbReference>
<dbReference type="InterPro" id="IPR026983">
    <property type="entry name" value="DHC"/>
</dbReference>
<dbReference type="GO" id="GO:0007018">
    <property type="term" value="P:microtubule-based movement"/>
    <property type="evidence" value="ECO:0007669"/>
    <property type="project" value="InterPro"/>
</dbReference>
<dbReference type="EMBL" id="GL833145">
    <property type="protein sequence ID" value="EGB05008.1"/>
    <property type="molecule type" value="Genomic_DNA"/>
</dbReference>
<evidence type="ECO:0000259" key="1">
    <source>
        <dbReference type="Pfam" id="PF12774"/>
    </source>
</evidence>
<dbReference type="GO" id="GO:0045505">
    <property type="term" value="F:dynein intermediate chain binding"/>
    <property type="evidence" value="ECO:0007669"/>
    <property type="project" value="InterPro"/>
</dbReference>
<name>F0YIS0_AURAN</name>
<dbReference type="InterPro" id="IPR043157">
    <property type="entry name" value="Dynein_AAA1S"/>
</dbReference>
<sequence length="457" mass="49986">PVTSRCFRAFFCALRTHAGCTFRCFTGSGASATLVGFTRALATHTVTLNCVASLECAIVAMLLRGAAASGSWMCLEGFSRLPPEVISVTMAEISENFVVALRDGLNMSPFQTHGALSRGMTRTFVIECDSGVVDVKFTSDIREIFRPVSLGMPDLVSIGEILLCAHGSSRAQAHFLATHVSQSLRLCAELLSGREAHYKFGLRLMNTVIVTVASTMRRQGCFVDGVETKSSLTDAILMRALIDIVESGIALRDIELFKEILKSVFRGVPLLERDLSEDFVAAFREACKERKQLPLDGFCTKVMHLYDAITSWPGAGLIGRSFSGKTSTWKNLITTIGLLKPQNKVAVASLVTYPGALTLDELYGTFHPESREWTDGILSSCYRELSQRSVRDVPRKRQFLVLDGAVDASWTEQLHGALDDSATLCLTNGEFIHRSKNLSVLFESESLYAAAPTVVSR</sequence>
<feature type="non-terminal residue" evidence="2">
    <location>
        <position position="457"/>
    </location>
</feature>
<dbReference type="RefSeq" id="XP_009040359.1">
    <property type="nucleotide sequence ID" value="XM_009042111.1"/>
</dbReference>
<dbReference type="InParanoid" id="F0YIS0"/>
<dbReference type="GO" id="GO:0051959">
    <property type="term" value="F:dynein light intermediate chain binding"/>
    <property type="evidence" value="ECO:0007669"/>
    <property type="project" value="InterPro"/>
</dbReference>